<dbReference type="Proteomes" id="UP000803844">
    <property type="component" value="Unassembled WGS sequence"/>
</dbReference>
<feature type="signal peptide" evidence="1">
    <location>
        <begin position="1"/>
        <end position="18"/>
    </location>
</feature>
<comment type="caution">
    <text evidence="2">The sequence shown here is derived from an EMBL/GenBank/DDBJ whole genome shotgun (WGS) entry which is preliminary data.</text>
</comment>
<protein>
    <submittedName>
        <fullName evidence="2">Uncharacterized protein</fullName>
    </submittedName>
</protein>
<dbReference type="RefSeq" id="XP_040778998.1">
    <property type="nucleotide sequence ID" value="XM_040920391.1"/>
</dbReference>
<keyword evidence="3" id="KW-1185">Reference proteome</keyword>
<evidence type="ECO:0000256" key="1">
    <source>
        <dbReference type="SAM" id="SignalP"/>
    </source>
</evidence>
<evidence type="ECO:0000313" key="3">
    <source>
        <dbReference type="Proteomes" id="UP000803844"/>
    </source>
</evidence>
<gene>
    <name evidence="2" type="ORF">M406DRAFT_329082</name>
</gene>
<sequence length="107" mass="11332">MVSIKNLALLALSTLAAASPMEPRSEKEGTVKVFGGTTCGDLANTYSWMGSGTTSQCWKVTDIGSYQAVDNGCKTSFWGNGDCTGQKWTAKNSDCNSLEFASLSIKC</sequence>
<organism evidence="2 3">
    <name type="scientific">Cryphonectria parasitica (strain ATCC 38755 / EP155)</name>
    <dbReference type="NCBI Taxonomy" id="660469"/>
    <lineage>
        <taxon>Eukaryota</taxon>
        <taxon>Fungi</taxon>
        <taxon>Dikarya</taxon>
        <taxon>Ascomycota</taxon>
        <taxon>Pezizomycotina</taxon>
        <taxon>Sordariomycetes</taxon>
        <taxon>Sordariomycetidae</taxon>
        <taxon>Diaporthales</taxon>
        <taxon>Cryphonectriaceae</taxon>
        <taxon>Cryphonectria-Endothia species complex</taxon>
        <taxon>Cryphonectria</taxon>
    </lineage>
</organism>
<feature type="chain" id="PRO_5040401704" evidence="1">
    <location>
        <begin position="19"/>
        <end position="107"/>
    </location>
</feature>
<dbReference type="OrthoDB" id="4817121at2759"/>
<name>A0A9P4Y6X4_CRYP1</name>
<evidence type="ECO:0000313" key="2">
    <source>
        <dbReference type="EMBL" id="KAF3768037.1"/>
    </source>
</evidence>
<accession>A0A9P4Y6X4</accession>
<dbReference type="AlphaFoldDB" id="A0A9P4Y6X4"/>
<dbReference type="GeneID" id="63837520"/>
<keyword evidence="1" id="KW-0732">Signal</keyword>
<dbReference type="EMBL" id="MU032346">
    <property type="protein sequence ID" value="KAF3768037.1"/>
    <property type="molecule type" value="Genomic_DNA"/>
</dbReference>
<proteinExistence type="predicted"/>
<reference evidence="2" key="1">
    <citation type="journal article" date="2020" name="Phytopathology">
        <title>Genome sequence of the chestnut blight fungus Cryphonectria parasitica EP155: A fundamental resource for an archetypical invasive plant pathogen.</title>
        <authorList>
            <person name="Crouch J.A."/>
            <person name="Dawe A."/>
            <person name="Aerts A."/>
            <person name="Barry K."/>
            <person name="Churchill A.C.L."/>
            <person name="Grimwood J."/>
            <person name="Hillman B."/>
            <person name="Milgroom M.G."/>
            <person name="Pangilinan J."/>
            <person name="Smith M."/>
            <person name="Salamov A."/>
            <person name="Schmutz J."/>
            <person name="Yadav J."/>
            <person name="Grigoriev I.V."/>
            <person name="Nuss D."/>
        </authorList>
    </citation>
    <scope>NUCLEOTIDE SEQUENCE</scope>
    <source>
        <strain evidence="2">EP155</strain>
    </source>
</reference>